<dbReference type="AlphaFoldDB" id="A0A550BXY1"/>
<comment type="subcellular location">
    <subcellularLocation>
        <location evidence="2">Cytoplasm</location>
        <location evidence="2">P-body</location>
    </subcellularLocation>
    <subcellularLocation>
        <location evidence="1">Nucleus</location>
    </subcellularLocation>
</comment>
<dbReference type="GO" id="GO:0000932">
    <property type="term" value="C:P-body"/>
    <property type="evidence" value="ECO:0007669"/>
    <property type="project" value="UniProtKB-SubCell"/>
</dbReference>
<dbReference type="InterPro" id="IPR019167">
    <property type="entry name" value="PAT1_dom"/>
</dbReference>
<dbReference type="Pfam" id="PF09770">
    <property type="entry name" value="PAT1"/>
    <property type="match status" value="1"/>
</dbReference>
<evidence type="ECO:0000256" key="6">
    <source>
        <dbReference type="ARBA" id="ARBA00023242"/>
    </source>
</evidence>
<keyword evidence="4" id="KW-0963">Cytoplasm</keyword>
<accession>A0A550BXY1</accession>
<dbReference type="GO" id="GO:0033962">
    <property type="term" value="P:P-body assembly"/>
    <property type="evidence" value="ECO:0007669"/>
    <property type="project" value="TreeGrafter"/>
</dbReference>
<dbReference type="PANTHER" id="PTHR21551">
    <property type="entry name" value="TOPOISOMERASE II-ASSOCIATED PROTEIN PAT1"/>
    <property type="match status" value="1"/>
</dbReference>
<dbReference type="Proteomes" id="UP000320762">
    <property type="component" value="Unassembled WGS sequence"/>
</dbReference>
<evidence type="ECO:0000256" key="2">
    <source>
        <dbReference type="ARBA" id="ARBA00004201"/>
    </source>
</evidence>
<name>A0A550BXY1_9AGAR</name>
<proteinExistence type="inferred from homology"/>
<evidence type="ECO:0000313" key="8">
    <source>
        <dbReference type="EMBL" id="TRM57399.1"/>
    </source>
</evidence>
<protein>
    <submittedName>
        <fullName evidence="8">Topoisomerase II-associated protein PAT1</fullName>
    </submittedName>
</protein>
<gene>
    <name evidence="8" type="ORF">BD626DRAFT_412142</name>
</gene>
<dbReference type="GO" id="GO:0000290">
    <property type="term" value="P:deadenylation-dependent decapping of nuclear-transcribed mRNA"/>
    <property type="evidence" value="ECO:0007669"/>
    <property type="project" value="InterPro"/>
</dbReference>
<organism evidence="8 9">
    <name type="scientific">Schizophyllum amplum</name>
    <dbReference type="NCBI Taxonomy" id="97359"/>
    <lineage>
        <taxon>Eukaryota</taxon>
        <taxon>Fungi</taxon>
        <taxon>Dikarya</taxon>
        <taxon>Basidiomycota</taxon>
        <taxon>Agaricomycotina</taxon>
        <taxon>Agaricomycetes</taxon>
        <taxon>Agaricomycetidae</taxon>
        <taxon>Agaricales</taxon>
        <taxon>Schizophyllaceae</taxon>
        <taxon>Schizophyllum</taxon>
    </lineage>
</organism>
<evidence type="ECO:0000256" key="1">
    <source>
        <dbReference type="ARBA" id="ARBA00004123"/>
    </source>
</evidence>
<dbReference type="EMBL" id="VDMD01000048">
    <property type="protein sequence ID" value="TRM57399.1"/>
    <property type="molecule type" value="Genomic_DNA"/>
</dbReference>
<comment type="caution">
    <text evidence="8">The sequence shown here is derived from an EMBL/GenBank/DDBJ whole genome shotgun (WGS) entry which is preliminary data.</text>
</comment>
<keyword evidence="5" id="KW-0694">RNA-binding</keyword>
<keyword evidence="9" id="KW-1185">Reference proteome</keyword>
<comment type="similarity">
    <text evidence="3">Belongs to the PAT1 family.</text>
</comment>
<dbReference type="STRING" id="97359.A0A550BXY1"/>
<sequence length="518" mass="57284">MEEKRRRKASKLHHMARYNDLMTQSDKDFITRIQVSQLVSQDPFNEDFYAQVYAAIVRSRMGLHAQDERVLKFGNVGGVGLGFSQSHKHRRPNAMQRMEQQVERIISNARKREEEKSQHSLHALQGALGKTSGRSYKAAPRQLLQVDSNAASDAHAHISKDDAKESTDAAAEAAKLGREALGIAGESNGVIARKPLSPRDVLIRLEHLYDLVMQAERLNNSRPAEDEEGFTEWQADYDNIRAQLADGIELGVPLEACNPPPFISLLTPTKGKRLLPRLTRHLSTETSLAMVALLVAGFDKLDVVRNAPLLDLPEGTPGQEEVEAQTQGFLMSVMQSLLPIVASLELRLVTGMLSVLVTRTDVPAIARSRPGLALFTLLLSRVEVIREQATSGTIANPPDDDWTSFHTIYAHFVELLLPYLPSLFPSVRRGAGGAETDVMVRTDVIDQPVWQFLAALFILAQGEQTTALLASVRHKVLEEVSVVRKGWVTDEEEAATKINNVNLVLHSLGLDATQISVM</sequence>
<dbReference type="GO" id="GO:0016853">
    <property type="term" value="F:isomerase activity"/>
    <property type="evidence" value="ECO:0007669"/>
    <property type="project" value="UniProtKB-KW"/>
</dbReference>
<evidence type="ECO:0000256" key="3">
    <source>
        <dbReference type="ARBA" id="ARBA00009138"/>
    </source>
</evidence>
<keyword evidence="6" id="KW-0539">Nucleus</keyword>
<evidence type="ECO:0000259" key="7">
    <source>
        <dbReference type="Pfam" id="PF09770"/>
    </source>
</evidence>
<dbReference type="GO" id="GO:0005634">
    <property type="term" value="C:nucleus"/>
    <property type="evidence" value="ECO:0007669"/>
    <property type="project" value="UniProtKB-SubCell"/>
</dbReference>
<evidence type="ECO:0000256" key="5">
    <source>
        <dbReference type="ARBA" id="ARBA00022884"/>
    </source>
</evidence>
<dbReference type="InterPro" id="IPR039900">
    <property type="entry name" value="Pat1-like"/>
</dbReference>
<feature type="domain" description="mRNA decay factor PAT1" evidence="7">
    <location>
        <begin position="2"/>
        <end position="512"/>
    </location>
</feature>
<dbReference type="PANTHER" id="PTHR21551:SF0">
    <property type="entry name" value="PROTEIN ASSOCIATED WITH TOPO II RELATED-1, ISOFORM A"/>
    <property type="match status" value="1"/>
</dbReference>
<dbReference type="OrthoDB" id="74835at2759"/>
<evidence type="ECO:0000313" key="9">
    <source>
        <dbReference type="Proteomes" id="UP000320762"/>
    </source>
</evidence>
<evidence type="ECO:0000256" key="4">
    <source>
        <dbReference type="ARBA" id="ARBA00022490"/>
    </source>
</evidence>
<keyword evidence="8" id="KW-0413">Isomerase</keyword>
<reference evidence="8 9" key="1">
    <citation type="journal article" date="2019" name="New Phytol.">
        <title>Comparative genomics reveals unique wood-decay strategies and fruiting body development in the Schizophyllaceae.</title>
        <authorList>
            <person name="Almasi E."/>
            <person name="Sahu N."/>
            <person name="Krizsan K."/>
            <person name="Balint B."/>
            <person name="Kovacs G.M."/>
            <person name="Kiss B."/>
            <person name="Cseklye J."/>
            <person name="Drula E."/>
            <person name="Henrissat B."/>
            <person name="Nagy I."/>
            <person name="Chovatia M."/>
            <person name="Adam C."/>
            <person name="LaButti K."/>
            <person name="Lipzen A."/>
            <person name="Riley R."/>
            <person name="Grigoriev I.V."/>
            <person name="Nagy L.G."/>
        </authorList>
    </citation>
    <scope>NUCLEOTIDE SEQUENCE [LARGE SCALE GENOMIC DNA]</scope>
    <source>
        <strain evidence="8 9">NL-1724</strain>
    </source>
</reference>
<dbReference type="GO" id="GO:0003723">
    <property type="term" value="F:RNA binding"/>
    <property type="evidence" value="ECO:0007669"/>
    <property type="project" value="UniProtKB-KW"/>
</dbReference>